<dbReference type="HOGENOM" id="CLU_1822217_0_0_0"/>
<dbReference type="KEGG" id="dgo:DGo_CA2112"/>
<name>H8GYJ2_DEIGI</name>
<keyword evidence="1" id="KW-0472">Membrane</keyword>
<sequence length="129" mass="13939">MPTQVVLAGLFMISTTPFLAGLLQGQTGDFARNVLYACATAALLAQVWLGSVWAWRVTVGLSMFTGVLVFIVGMLAGTVSWQGWVISVAGMAYIALGLLLVGHPAVRSFLDTRWEARRTRRLARRGGAR</sequence>
<reference evidence="2 3" key="1">
    <citation type="journal article" date="2012" name="PLoS ONE">
        <title>Genome sequence and transcriptome analysis of the radioresistant bacterium Deinococcus gobiensis: insights into the extreme environmental adaptations.</title>
        <authorList>
            <person name="Yuan M."/>
            <person name="Chen M."/>
            <person name="Zhang W."/>
            <person name="Lu W."/>
            <person name="Wang J."/>
            <person name="Yang M."/>
            <person name="Zhao P."/>
            <person name="Tang R."/>
            <person name="Li X."/>
            <person name="Hao Y."/>
            <person name="Zhou Z."/>
            <person name="Zhan Y."/>
            <person name="Yu H."/>
            <person name="Teng C."/>
            <person name="Yan Y."/>
            <person name="Ping S."/>
            <person name="Wang Y."/>
            <person name="Lin M."/>
        </authorList>
    </citation>
    <scope>NUCLEOTIDE SEQUENCE [LARGE SCALE GENOMIC DNA]</scope>
    <source>
        <strain evidence="2 3">I-0</strain>
    </source>
</reference>
<dbReference type="AlphaFoldDB" id="H8GYJ2"/>
<keyword evidence="3" id="KW-1185">Reference proteome</keyword>
<proteinExistence type="predicted"/>
<dbReference type="STRING" id="745776.DGo_CA2112"/>
<accession>H8GYJ2</accession>
<gene>
    <name evidence="2" type="ordered locus">DGo_CA2112</name>
</gene>
<keyword evidence="1" id="KW-1133">Transmembrane helix</keyword>
<evidence type="ECO:0000313" key="2">
    <source>
        <dbReference type="EMBL" id="AFD26039.1"/>
    </source>
</evidence>
<evidence type="ECO:0000256" key="1">
    <source>
        <dbReference type="SAM" id="Phobius"/>
    </source>
</evidence>
<protein>
    <recommendedName>
        <fullName evidence="4">Transmembrane protein</fullName>
    </recommendedName>
</protein>
<evidence type="ECO:0008006" key="4">
    <source>
        <dbReference type="Google" id="ProtNLM"/>
    </source>
</evidence>
<dbReference type="EMBL" id="CP002191">
    <property type="protein sequence ID" value="AFD26039.1"/>
    <property type="molecule type" value="Genomic_DNA"/>
</dbReference>
<keyword evidence="1" id="KW-0812">Transmembrane</keyword>
<feature type="transmembrane region" description="Helical" evidence="1">
    <location>
        <begin position="90"/>
        <end position="110"/>
    </location>
</feature>
<dbReference type="PATRIC" id="fig|745776.4.peg.2168"/>
<feature type="transmembrane region" description="Helical" evidence="1">
    <location>
        <begin position="30"/>
        <end position="49"/>
    </location>
</feature>
<organism evidence="2 3">
    <name type="scientific">Deinococcus gobiensis (strain DSM 21396 / JCM 16679 / CGMCC 1.7299 / I-0)</name>
    <dbReference type="NCBI Taxonomy" id="745776"/>
    <lineage>
        <taxon>Bacteria</taxon>
        <taxon>Thermotogati</taxon>
        <taxon>Deinococcota</taxon>
        <taxon>Deinococci</taxon>
        <taxon>Deinococcales</taxon>
        <taxon>Deinococcaceae</taxon>
        <taxon>Deinococcus</taxon>
    </lineage>
</organism>
<feature type="transmembrane region" description="Helical" evidence="1">
    <location>
        <begin position="61"/>
        <end position="84"/>
    </location>
</feature>
<dbReference type="Proteomes" id="UP000007575">
    <property type="component" value="Chromosome"/>
</dbReference>
<evidence type="ECO:0000313" key="3">
    <source>
        <dbReference type="Proteomes" id="UP000007575"/>
    </source>
</evidence>